<feature type="transmembrane region" description="Helical" evidence="2">
    <location>
        <begin position="150"/>
        <end position="169"/>
    </location>
</feature>
<keyword evidence="4" id="KW-1185">Reference proteome</keyword>
<protein>
    <submittedName>
        <fullName evidence="3">Uncharacterized protein</fullName>
    </submittedName>
</protein>
<dbReference type="OrthoDB" id="3227921at2759"/>
<evidence type="ECO:0000313" key="3">
    <source>
        <dbReference type="EMBL" id="KAF6751978.1"/>
    </source>
</evidence>
<name>A0A8H6HRR3_9AGAR</name>
<dbReference type="AlphaFoldDB" id="A0A8H6HRR3"/>
<dbReference type="EMBL" id="JACGCI010000046">
    <property type="protein sequence ID" value="KAF6751978.1"/>
    <property type="molecule type" value="Genomic_DNA"/>
</dbReference>
<feature type="transmembrane region" description="Helical" evidence="2">
    <location>
        <begin position="112"/>
        <end position="135"/>
    </location>
</feature>
<keyword evidence="2" id="KW-1133">Transmembrane helix</keyword>
<evidence type="ECO:0000256" key="1">
    <source>
        <dbReference type="SAM" id="MobiDB-lite"/>
    </source>
</evidence>
<gene>
    <name evidence="3" type="ORF">DFP72DRAFT_1171832</name>
</gene>
<evidence type="ECO:0000313" key="4">
    <source>
        <dbReference type="Proteomes" id="UP000521943"/>
    </source>
</evidence>
<keyword evidence="2" id="KW-0472">Membrane</keyword>
<feature type="region of interest" description="Disordered" evidence="1">
    <location>
        <begin position="589"/>
        <end position="622"/>
    </location>
</feature>
<keyword evidence="2" id="KW-0812">Transmembrane</keyword>
<comment type="caution">
    <text evidence="3">The sequence shown here is derived from an EMBL/GenBank/DDBJ whole genome shotgun (WGS) entry which is preliminary data.</text>
</comment>
<sequence length="622" mass="70360">MMPIPADNTTDSPGAQPRVQSCLPKFFHSHTMRLWCLRWTIGTSLVGLYYSAYLYAVLRKWGHGSELGSTIEDITPLAVVLVVVSSVTLLHHSAYIFAVGRPVMYSKRWTRIVDYVLTLLELLAYLAMATILLIAKFSRQFKFSWYPKRVTFGLAALFALTISLILLLITKSIDLNLSRVHDNVTGAHAAESRQPTSAWWNYPMQVFFGREARRQRLPGEPTWIRYLRAVSVFLIVITLVLYGSYRIILQPVAEMGLTPNREYRAAVLPSTFTVKTSGVWNVILFWQTEPDAQTRLIHASSVIVGWPSEGKECQASEAEDLEAISPGFEVVSFNCTNKLNIEAALDTDFNSFINDTTAHRPDLLISLNFTGLREPNAPDMKIYPRRYVEIYVGLTDDRKKVLRTTEPTQLVPGANLIGFADWFIRQRLRRRSLATLGFELYHTHLVTKITETYPEPLAPTYTNTTNPLLSTLWLTKAPLGPDFVVLQDFRNESVLNGLSVLGGLSSLFSALLTMWLGTSLIHGKLYSPLGMLHTTERTQRRLKEAFMETYPLLREDIARLRDPKRRGLQAFLYEEIVDLEALRFEETEWEGQESRGAEDVPPGMASTGVEDTGASNRMRAVV</sequence>
<accession>A0A8H6HRR3</accession>
<proteinExistence type="predicted"/>
<feature type="compositionally biased region" description="Basic and acidic residues" evidence="1">
    <location>
        <begin position="589"/>
        <end position="598"/>
    </location>
</feature>
<organism evidence="3 4">
    <name type="scientific">Ephemerocybe angulata</name>
    <dbReference type="NCBI Taxonomy" id="980116"/>
    <lineage>
        <taxon>Eukaryota</taxon>
        <taxon>Fungi</taxon>
        <taxon>Dikarya</taxon>
        <taxon>Basidiomycota</taxon>
        <taxon>Agaricomycotina</taxon>
        <taxon>Agaricomycetes</taxon>
        <taxon>Agaricomycetidae</taxon>
        <taxon>Agaricales</taxon>
        <taxon>Agaricineae</taxon>
        <taxon>Psathyrellaceae</taxon>
        <taxon>Ephemerocybe</taxon>
    </lineage>
</organism>
<reference evidence="3 4" key="1">
    <citation type="submission" date="2020-07" db="EMBL/GenBank/DDBJ databases">
        <title>Comparative genomics of pyrophilous fungi reveals a link between fire events and developmental genes.</title>
        <authorList>
            <consortium name="DOE Joint Genome Institute"/>
            <person name="Steindorff A.S."/>
            <person name="Carver A."/>
            <person name="Calhoun S."/>
            <person name="Stillman K."/>
            <person name="Liu H."/>
            <person name="Lipzen A."/>
            <person name="Pangilinan J."/>
            <person name="Labutti K."/>
            <person name="Bruns T.D."/>
            <person name="Grigoriev I.V."/>
        </authorList>
    </citation>
    <scope>NUCLEOTIDE SEQUENCE [LARGE SCALE GENOMIC DNA]</scope>
    <source>
        <strain evidence="3 4">CBS 144469</strain>
    </source>
</reference>
<evidence type="ECO:0000256" key="2">
    <source>
        <dbReference type="SAM" id="Phobius"/>
    </source>
</evidence>
<feature type="transmembrane region" description="Helical" evidence="2">
    <location>
        <begin position="35"/>
        <end position="57"/>
    </location>
</feature>
<feature type="transmembrane region" description="Helical" evidence="2">
    <location>
        <begin position="77"/>
        <end position="100"/>
    </location>
</feature>
<feature type="transmembrane region" description="Helical" evidence="2">
    <location>
        <begin position="223"/>
        <end position="245"/>
    </location>
</feature>
<dbReference type="Proteomes" id="UP000521943">
    <property type="component" value="Unassembled WGS sequence"/>
</dbReference>